<dbReference type="Proteomes" id="UP000595437">
    <property type="component" value="Chromosome 7"/>
</dbReference>
<protein>
    <submittedName>
        <fullName evidence="1">Uncharacterized protein</fullName>
    </submittedName>
</protein>
<organism evidence="1 2">
    <name type="scientific">Caligus rogercresseyi</name>
    <name type="common">Sea louse</name>
    <dbReference type="NCBI Taxonomy" id="217165"/>
    <lineage>
        <taxon>Eukaryota</taxon>
        <taxon>Metazoa</taxon>
        <taxon>Ecdysozoa</taxon>
        <taxon>Arthropoda</taxon>
        <taxon>Crustacea</taxon>
        <taxon>Multicrustacea</taxon>
        <taxon>Hexanauplia</taxon>
        <taxon>Copepoda</taxon>
        <taxon>Siphonostomatoida</taxon>
        <taxon>Caligidae</taxon>
        <taxon>Caligus</taxon>
    </lineage>
</organism>
<dbReference type="EMBL" id="CP045896">
    <property type="protein sequence ID" value="QQP50632.1"/>
    <property type="molecule type" value="Genomic_DNA"/>
</dbReference>
<gene>
    <name evidence="1" type="ORF">FKW44_011696</name>
</gene>
<proteinExistence type="predicted"/>
<keyword evidence="2" id="KW-1185">Reference proteome</keyword>
<sequence length="67" mass="7685">MEASSDPGKKSLLKEHEIRVEFRLTPLGTQMMDAANPFYSTKPKSIVQGGHEITRRMQLLFTIFYLV</sequence>
<accession>A0A7T8HIQ2</accession>
<name>A0A7T8HIQ2_CALRO</name>
<evidence type="ECO:0000313" key="1">
    <source>
        <dbReference type="EMBL" id="QQP50632.1"/>
    </source>
</evidence>
<reference evidence="2" key="1">
    <citation type="submission" date="2021-01" db="EMBL/GenBank/DDBJ databases">
        <title>Caligus Genome Assembly.</title>
        <authorList>
            <person name="Gallardo-Escarate C."/>
        </authorList>
    </citation>
    <scope>NUCLEOTIDE SEQUENCE [LARGE SCALE GENOMIC DNA]</scope>
</reference>
<dbReference type="AlphaFoldDB" id="A0A7T8HIQ2"/>
<evidence type="ECO:0000313" key="2">
    <source>
        <dbReference type="Proteomes" id="UP000595437"/>
    </source>
</evidence>